<name>A0A4Q6XQR1_9SPHI</name>
<proteinExistence type="predicted"/>
<protein>
    <submittedName>
        <fullName evidence="1">Acyltransferase</fullName>
    </submittedName>
</protein>
<dbReference type="GO" id="GO:0016746">
    <property type="term" value="F:acyltransferase activity"/>
    <property type="evidence" value="ECO:0007669"/>
    <property type="project" value="UniProtKB-KW"/>
</dbReference>
<comment type="caution">
    <text evidence="1">The sequence shown here is derived from an EMBL/GenBank/DDBJ whole genome shotgun (WGS) entry which is preliminary data.</text>
</comment>
<dbReference type="InterPro" id="IPR011004">
    <property type="entry name" value="Trimer_LpxA-like_sf"/>
</dbReference>
<dbReference type="SUPFAM" id="SSF51161">
    <property type="entry name" value="Trimeric LpxA-like enzymes"/>
    <property type="match status" value="1"/>
</dbReference>
<reference evidence="1 2" key="1">
    <citation type="submission" date="2019-02" db="EMBL/GenBank/DDBJ databases">
        <authorList>
            <person name="Li Y."/>
        </authorList>
    </citation>
    <scope>NUCLEOTIDE SEQUENCE [LARGE SCALE GENOMIC DNA]</scope>
    <source>
        <strain evidence="1 2">30C10-4-7</strain>
    </source>
</reference>
<dbReference type="InterPro" id="IPR051159">
    <property type="entry name" value="Hexapeptide_acetyltransf"/>
</dbReference>
<sequence>MIRYVILKAKAKKIGDNVSIGCNTIIKRWDNFSCGDDVSIHEYCMIDCDGGITIGNQVSIAHSTSLISANHTWMDQDTPIKYNPVTTQGIAIESDVWVGAGVRILDGVVIKNRSIVAAGAVVNRSVESNSIVGGIPAKLIKKI</sequence>
<dbReference type="CDD" id="cd04647">
    <property type="entry name" value="LbH_MAT_like"/>
    <property type="match status" value="1"/>
</dbReference>
<gene>
    <name evidence="1" type="ORF">EWE74_16325</name>
</gene>
<dbReference type="Pfam" id="PF00132">
    <property type="entry name" value="Hexapep"/>
    <property type="match status" value="1"/>
</dbReference>
<dbReference type="OrthoDB" id="9801697at2"/>
<accession>A0A4Q6XQR1</accession>
<dbReference type="EMBL" id="SGIT01000003">
    <property type="protein sequence ID" value="RZF58999.1"/>
    <property type="molecule type" value="Genomic_DNA"/>
</dbReference>
<keyword evidence="1" id="KW-0808">Transferase</keyword>
<dbReference type="AlphaFoldDB" id="A0A4Q6XQR1"/>
<dbReference type="InterPro" id="IPR001451">
    <property type="entry name" value="Hexapep"/>
</dbReference>
<evidence type="ECO:0000313" key="2">
    <source>
        <dbReference type="Proteomes" id="UP000292855"/>
    </source>
</evidence>
<evidence type="ECO:0000313" key="1">
    <source>
        <dbReference type="EMBL" id="RZF58999.1"/>
    </source>
</evidence>
<organism evidence="1 2">
    <name type="scientific">Sphingobacterium corticibacterium</name>
    <dbReference type="NCBI Taxonomy" id="2484746"/>
    <lineage>
        <taxon>Bacteria</taxon>
        <taxon>Pseudomonadati</taxon>
        <taxon>Bacteroidota</taxon>
        <taxon>Sphingobacteriia</taxon>
        <taxon>Sphingobacteriales</taxon>
        <taxon>Sphingobacteriaceae</taxon>
        <taxon>Sphingobacterium</taxon>
    </lineage>
</organism>
<keyword evidence="2" id="KW-1185">Reference proteome</keyword>
<dbReference type="Gene3D" id="2.160.10.10">
    <property type="entry name" value="Hexapeptide repeat proteins"/>
    <property type="match status" value="1"/>
</dbReference>
<dbReference type="PANTHER" id="PTHR23416">
    <property type="entry name" value="SIALIC ACID SYNTHASE-RELATED"/>
    <property type="match status" value="1"/>
</dbReference>
<keyword evidence="1" id="KW-0012">Acyltransferase</keyword>
<dbReference type="Proteomes" id="UP000292855">
    <property type="component" value="Unassembled WGS sequence"/>
</dbReference>